<dbReference type="Proteomes" id="UP001497516">
    <property type="component" value="Chromosome 1"/>
</dbReference>
<organism evidence="1 2">
    <name type="scientific">Linum trigynum</name>
    <dbReference type="NCBI Taxonomy" id="586398"/>
    <lineage>
        <taxon>Eukaryota</taxon>
        <taxon>Viridiplantae</taxon>
        <taxon>Streptophyta</taxon>
        <taxon>Embryophyta</taxon>
        <taxon>Tracheophyta</taxon>
        <taxon>Spermatophyta</taxon>
        <taxon>Magnoliopsida</taxon>
        <taxon>eudicotyledons</taxon>
        <taxon>Gunneridae</taxon>
        <taxon>Pentapetalae</taxon>
        <taxon>rosids</taxon>
        <taxon>fabids</taxon>
        <taxon>Malpighiales</taxon>
        <taxon>Linaceae</taxon>
        <taxon>Linum</taxon>
    </lineage>
</organism>
<evidence type="ECO:0000313" key="1">
    <source>
        <dbReference type="EMBL" id="CAL1354136.1"/>
    </source>
</evidence>
<gene>
    <name evidence="1" type="ORF">LTRI10_LOCUS1981</name>
</gene>
<sequence>MRGMLEGIMEGCGVADRNLADASAAVMTSFIAERRGKTTKDVRAREQPNRGVLMVGEKFASGLGASDGGGAAAAVVVIPIPVPIPIPVTTSVSSLFGRLNPTATTRTLQRQ</sequence>
<proteinExistence type="predicted"/>
<protein>
    <submittedName>
        <fullName evidence="1">Uncharacterized protein</fullName>
    </submittedName>
</protein>
<dbReference type="AlphaFoldDB" id="A0AAV2CE45"/>
<name>A0AAV2CE45_9ROSI</name>
<keyword evidence="2" id="KW-1185">Reference proteome</keyword>
<dbReference type="EMBL" id="OZ034813">
    <property type="protein sequence ID" value="CAL1354136.1"/>
    <property type="molecule type" value="Genomic_DNA"/>
</dbReference>
<accession>A0AAV2CE45</accession>
<evidence type="ECO:0000313" key="2">
    <source>
        <dbReference type="Proteomes" id="UP001497516"/>
    </source>
</evidence>
<reference evidence="1 2" key="1">
    <citation type="submission" date="2024-04" db="EMBL/GenBank/DDBJ databases">
        <authorList>
            <person name="Fracassetti M."/>
        </authorList>
    </citation>
    <scope>NUCLEOTIDE SEQUENCE [LARGE SCALE GENOMIC DNA]</scope>
</reference>